<feature type="transmembrane region" description="Helical" evidence="4">
    <location>
        <begin position="55"/>
        <end position="78"/>
    </location>
</feature>
<dbReference type="AlphaFoldDB" id="A0AAD2A9G2"/>
<sequence length="193" mass="22553">MNENKLRVKVQGVTSAMGSGSHFLFDWRVLRYFRIDGHNWRKKKDGKTVKEAQGMFWVMLLCFVDLNFKLEALMYFIATMPMEKIMKIFEGVATGCLKKKYHIPSVPFFVPLHLHLTVALAQRTKVLDHDRPRHGPAERDTANFTLVYAWMIYICSQNCKREVKLVDLAFWKKEAKVKSEGQDTVYILFNLCL</sequence>
<dbReference type="GO" id="GO:0003690">
    <property type="term" value="F:double-stranded DNA binding"/>
    <property type="evidence" value="ECO:0007669"/>
    <property type="project" value="TreeGrafter"/>
</dbReference>
<evidence type="ECO:0000259" key="5">
    <source>
        <dbReference type="PROSITE" id="PS51437"/>
    </source>
</evidence>
<protein>
    <recommendedName>
        <fullName evidence="5">CG-1 domain-containing protein</fullName>
    </recommendedName>
</protein>
<keyword evidence="2" id="KW-0804">Transcription</keyword>
<evidence type="ECO:0000313" key="6">
    <source>
        <dbReference type="EMBL" id="CAI9780922.1"/>
    </source>
</evidence>
<evidence type="ECO:0000313" key="7">
    <source>
        <dbReference type="Proteomes" id="UP000834106"/>
    </source>
</evidence>
<dbReference type="Pfam" id="PF03859">
    <property type="entry name" value="CG-1"/>
    <property type="match status" value="1"/>
</dbReference>
<keyword evidence="4" id="KW-1133">Transmembrane helix</keyword>
<evidence type="ECO:0000256" key="3">
    <source>
        <dbReference type="ARBA" id="ARBA00023242"/>
    </source>
</evidence>
<dbReference type="SMART" id="SM01076">
    <property type="entry name" value="CG-1"/>
    <property type="match status" value="1"/>
</dbReference>
<dbReference type="Proteomes" id="UP000834106">
    <property type="component" value="Chromosome 17"/>
</dbReference>
<evidence type="ECO:0000256" key="1">
    <source>
        <dbReference type="ARBA" id="ARBA00004123"/>
    </source>
</evidence>
<dbReference type="EMBL" id="OU503052">
    <property type="protein sequence ID" value="CAI9780922.1"/>
    <property type="molecule type" value="Genomic_DNA"/>
</dbReference>
<dbReference type="InterPro" id="IPR005559">
    <property type="entry name" value="CG-1_dom"/>
</dbReference>
<proteinExistence type="predicted"/>
<comment type="subcellular location">
    <subcellularLocation>
        <location evidence="1">Nucleus</location>
    </subcellularLocation>
</comment>
<keyword evidence="4" id="KW-0812">Transmembrane</keyword>
<evidence type="ECO:0000256" key="2">
    <source>
        <dbReference type="ARBA" id="ARBA00023163"/>
    </source>
</evidence>
<dbReference type="GO" id="GO:0003712">
    <property type="term" value="F:transcription coregulator activity"/>
    <property type="evidence" value="ECO:0007669"/>
    <property type="project" value="TreeGrafter"/>
</dbReference>
<dbReference type="GO" id="GO:0006357">
    <property type="term" value="P:regulation of transcription by RNA polymerase II"/>
    <property type="evidence" value="ECO:0007669"/>
    <property type="project" value="TreeGrafter"/>
</dbReference>
<accession>A0AAD2A9G2</accession>
<gene>
    <name evidence="6" type="ORF">FPE_LOCUS28352</name>
</gene>
<dbReference type="PANTHER" id="PTHR23335:SF29">
    <property type="entry name" value="CALMODULIN-BINDING TRANSCRIPTION ACTIVATOR 1"/>
    <property type="match status" value="1"/>
</dbReference>
<feature type="domain" description="CG-1" evidence="5">
    <location>
        <begin position="1"/>
        <end position="112"/>
    </location>
</feature>
<dbReference type="PROSITE" id="PS51437">
    <property type="entry name" value="CG_1"/>
    <property type="match status" value="1"/>
</dbReference>
<keyword evidence="4" id="KW-0472">Membrane</keyword>
<organism evidence="6 7">
    <name type="scientific">Fraxinus pennsylvanica</name>
    <dbReference type="NCBI Taxonomy" id="56036"/>
    <lineage>
        <taxon>Eukaryota</taxon>
        <taxon>Viridiplantae</taxon>
        <taxon>Streptophyta</taxon>
        <taxon>Embryophyta</taxon>
        <taxon>Tracheophyta</taxon>
        <taxon>Spermatophyta</taxon>
        <taxon>Magnoliopsida</taxon>
        <taxon>eudicotyledons</taxon>
        <taxon>Gunneridae</taxon>
        <taxon>Pentapetalae</taxon>
        <taxon>asterids</taxon>
        <taxon>lamiids</taxon>
        <taxon>Lamiales</taxon>
        <taxon>Oleaceae</taxon>
        <taxon>Oleeae</taxon>
        <taxon>Fraxinus</taxon>
    </lineage>
</organism>
<dbReference type="PANTHER" id="PTHR23335">
    <property type="entry name" value="CALMODULIN-BINDING TRANSCRIPTION ACTIVATOR CAMTA"/>
    <property type="match status" value="1"/>
</dbReference>
<keyword evidence="7" id="KW-1185">Reference proteome</keyword>
<name>A0AAD2A9G2_9LAMI</name>
<dbReference type="GO" id="GO:0005634">
    <property type="term" value="C:nucleus"/>
    <property type="evidence" value="ECO:0007669"/>
    <property type="project" value="UniProtKB-SubCell"/>
</dbReference>
<evidence type="ECO:0000256" key="4">
    <source>
        <dbReference type="SAM" id="Phobius"/>
    </source>
</evidence>
<keyword evidence="3" id="KW-0539">Nucleus</keyword>
<reference evidence="6" key="1">
    <citation type="submission" date="2023-05" db="EMBL/GenBank/DDBJ databases">
        <authorList>
            <person name="Huff M."/>
        </authorList>
    </citation>
    <scope>NUCLEOTIDE SEQUENCE</scope>
</reference>